<dbReference type="AlphaFoldDB" id="A0A8T6ZCT1"/>
<proteinExistence type="predicted"/>
<accession>A0A8T6ZCT1</accession>
<dbReference type="Proteomes" id="UP000030460">
    <property type="component" value="Unassembled WGS sequence"/>
</dbReference>
<reference evidence="1" key="2">
    <citation type="submission" date="2020-04" db="EMBL/GenBank/DDBJ databases">
        <authorList>
            <person name="Alexandrino P."/>
            <person name="Mendonca T."/>
            <person name="Guaman L."/>
            <person name="Cherix J."/>
            <person name="Lozano-Sakalauskas G."/>
            <person name="Fujita A."/>
            <person name="Filho E.R."/>
            <person name="Long P."/>
            <person name="Padilla G."/>
            <person name="Taciro M.K."/>
            <person name="Gomez J.G."/>
            <person name="Silva L.F."/>
            <person name="Torres M."/>
        </authorList>
    </citation>
    <scope>NUCLEOTIDE SEQUENCE</scope>
    <source>
        <strain evidence="1">LMG 19450</strain>
    </source>
</reference>
<evidence type="ECO:0000313" key="2">
    <source>
        <dbReference type="Proteomes" id="UP000030460"/>
    </source>
</evidence>
<sequence>MGKITRIAYNSADWHHPTGEAAQHEGGESYTNLNGFGHEDWLFRDEWQIDGWRYAFLQGVNRSYRKLVEERKPFDVTLYTIQPDKQRRYVARIEDVECLDDKQAATALDVFKANGWFSSMQEEVREIGGNIEALGNVQWARHALNVRYRLENVHRFARDTFASQDDPVWHLNRYSLTGVDGLREKFRRNGGRAGSADFPSIAEYTRHGVGPTRVSPEHARMQTVLMKQLRAEFPGTAVVREENFIDVMVKTNSELRLYEIKSDLSPRTVLRLAIGQLLEYSYFQIDSEGRKVTLVAVGRNQLSNDDAAYLAHLRDSVGLPLEYRVVTV</sequence>
<reference evidence="1" key="1">
    <citation type="journal article" date="2015" name="Genome Announc.">
        <title>Draft Genome Sequence of the Polyhydroxyalkanoate-Producing Bacterium Burkholderia sacchari LMG 19450 Isolated from Brazilian Sugarcane Plantation Soil.</title>
        <authorList>
            <person name="Alexandrino P.M."/>
            <person name="Mendonca T.T."/>
            <person name="Guaman Bautista L.P."/>
            <person name="Cherix J."/>
            <person name="Lozano-Sakalauskas G.C."/>
            <person name="Fujita A."/>
            <person name="Ramos Filho E."/>
            <person name="Long P."/>
            <person name="Padilla G."/>
            <person name="Taciro M.K."/>
            <person name="Gomez J.G."/>
            <person name="Silva L.F."/>
        </authorList>
    </citation>
    <scope>NUCLEOTIDE SEQUENCE</scope>
    <source>
        <strain evidence="1">LMG 19450</strain>
    </source>
</reference>
<dbReference type="RefSeq" id="WP_152617278.1">
    <property type="nucleotide sequence ID" value="NZ_CADFGF010000003.1"/>
</dbReference>
<dbReference type="EMBL" id="JTDB02000003">
    <property type="protein sequence ID" value="NLP62100.1"/>
    <property type="molecule type" value="Genomic_DNA"/>
</dbReference>
<keyword evidence="2" id="KW-1185">Reference proteome</keyword>
<evidence type="ECO:0000313" key="1">
    <source>
        <dbReference type="EMBL" id="NLP62100.1"/>
    </source>
</evidence>
<protein>
    <submittedName>
        <fullName evidence="1">Uncharacterized protein</fullName>
    </submittedName>
</protein>
<name>A0A8T6ZCT1_9BURK</name>
<comment type="caution">
    <text evidence="1">The sequence shown here is derived from an EMBL/GenBank/DDBJ whole genome shotgun (WGS) entry which is preliminary data.</text>
</comment>
<organism evidence="1 2">
    <name type="scientific">Paraburkholderia sacchari</name>
    <dbReference type="NCBI Taxonomy" id="159450"/>
    <lineage>
        <taxon>Bacteria</taxon>
        <taxon>Pseudomonadati</taxon>
        <taxon>Pseudomonadota</taxon>
        <taxon>Betaproteobacteria</taxon>
        <taxon>Burkholderiales</taxon>
        <taxon>Burkholderiaceae</taxon>
        <taxon>Paraburkholderia</taxon>
    </lineage>
</organism>
<dbReference type="OrthoDB" id="6402880at2"/>
<gene>
    <name evidence="1" type="ORF">NH14_013140</name>
</gene>